<evidence type="ECO:0000256" key="4">
    <source>
        <dbReference type="ARBA" id="ARBA00023136"/>
    </source>
</evidence>
<evidence type="ECO:0000313" key="7">
    <source>
        <dbReference type="EMBL" id="VEI22493.1"/>
    </source>
</evidence>
<keyword evidence="3 5" id="KW-1133">Transmembrane helix</keyword>
<protein>
    <submittedName>
        <fullName evidence="7">Lipid A core - O-antigen ligase and related enzymes</fullName>
    </submittedName>
</protein>
<evidence type="ECO:0000259" key="6">
    <source>
        <dbReference type="Pfam" id="PF04932"/>
    </source>
</evidence>
<dbReference type="InterPro" id="IPR051533">
    <property type="entry name" value="WaaL-like"/>
</dbReference>
<dbReference type="InterPro" id="IPR007016">
    <property type="entry name" value="O-antigen_ligase-rel_domated"/>
</dbReference>
<feature type="transmembrane region" description="Helical" evidence="5">
    <location>
        <begin position="49"/>
        <end position="73"/>
    </location>
</feature>
<dbReference type="GO" id="GO:0016020">
    <property type="term" value="C:membrane"/>
    <property type="evidence" value="ECO:0007669"/>
    <property type="project" value="UniProtKB-SubCell"/>
</dbReference>
<dbReference type="RefSeq" id="WP_232018623.1">
    <property type="nucleotide sequence ID" value="NZ_JAOVAP010000011.1"/>
</dbReference>
<accession>A0A7Z9A1V5</accession>
<feature type="transmembrane region" description="Helical" evidence="5">
    <location>
        <begin position="395"/>
        <end position="413"/>
    </location>
</feature>
<dbReference type="GO" id="GO:0016874">
    <property type="term" value="F:ligase activity"/>
    <property type="evidence" value="ECO:0007669"/>
    <property type="project" value="UniProtKB-KW"/>
</dbReference>
<comment type="subcellular location">
    <subcellularLocation>
        <location evidence="1">Membrane</location>
        <topology evidence="1">Multi-pass membrane protein</topology>
    </subcellularLocation>
</comment>
<evidence type="ECO:0000256" key="1">
    <source>
        <dbReference type="ARBA" id="ARBA00004141"/>
    </source>
</evidence>
<reference evidence="7 8" key="1">
    <citation type="submission" date="2018-12" db="EMBL/GenBank/DDBJ databases">
        <authorList>
            <consortium name="Pathogen Informatics"/>
        </authorList>
    </citation>
    <scope>NUCLEOTIDE SEQUENCE [LARGE SCALE GENOMIC DNA]</scope>
    <source>
        <strain evidence="7 8">NCTC10207</strain>
    </source>
</reference>
<organism evidence="7 8">
    <name type="scientific">Rothia aeria</name>
    <dbReference type="NCBI Taxonomy" id="172042"/>
    <lineage>
        <taxon>Bacteria</taxon>
        <taxon>Bacillati</taxon>
        <taxon>Actinomycetota</taxon>
        <taxon>Actinomycetes</taxon>
        <taxon>Micrococcales</taxon>
        <taxon>Micrococcaceae</taxon>
        <taxon>Rothia</taxon>
    </lineage>
</organism>
<dbReference type="Proteomes" id="UP000282386">
    <property type="component" value="Chromosome"/>
</dbReference>
<feature type="transmembrane region" description="Helical" evidence="5">
    <location>
        <begin position="106"/>
        <end position="127"/>
    </location>
</feature>
<keyword evidence="7" id="KW-0436">Ligase</keyword>
<evidence type="ECO:0000256" key="3">
    <source>
        <dbReference type="ARBA" id="ARBA00022989"/>
    </source>
</evidence>
<evidence type="ECO:0000313" key="8">
    <source>
        <dbReference type="Proteomes" id="UP000282386"/>
    </source>
</evidence>
<feature type="transmembrane region" description="Helical" evidence="5">
    <location>
        <begin position="238"/>
        <end position="255"/>
    </location>
</feature>
<evidence type="ECO:0000256" key="2">
    <source>
        <dbReference type="ARBA" id="ARBA00022692"/>
    </source>
</evidence>
<feature type="transmembrane region" description="Helical" evidence="5">
    <location>
        <begin position="213"/>
        <end position="231"/>
    </location>
</feature>
<keyword evidence="4 5" id="KW-0472">Membrane</keyword>
<feature type="transmembrane region" description="Helical" evidence="5">
    <location>
        <begin position="359"/>
        <end position="383"/>
    </location>
</feature>
<gene>
    <name evidence="7" type="ORF">NCTC10207_00571</name>
</gene>
<dbReference type="Pfam" id="PF04932">
    <property type="entry name" value="Wzy_C"/>
    <property type="match status" value="1"/>
</dbReference>
<feature type="transmembrane region" description="Helical" evidence="5">
    <location>
        <begin position="139"/>
        <end position="159"/>
    </location>
</feature>
<keyword evidence="2 5" id="KW-0812">Transmembrane</keyword>
<feature type="domain" description="O-antigen ligase-related" evidence="6">
    <location>
        <begin position="246"/>
        <end position="345"/>
    </location>
</feature>
<dbReference type="PANTHER" id="PTHR37422">
    <property type="entry name" value="TEICHURONIC ACID BIOSYNTHESIS PROTEIN TUAE"/>
    <property type="match status" value="1"/>
</dbReference>
<feature type="transmembrane region" description="Helical" evidence="5">
    <location>
        <begin position="261"/>
        <end position="279"/>
    </location>
</feature>
<name>A0A7Z9A1V5_9MICC</name>
<sequence length="438" mass="47702">MPNTVTAALTILKKADIETMSAGRSLPNNQNAPALPAWPLLTLLYGFPIIWALGLLQIAPIILAFVMLGYMLVRGSVRIYPALWVWGALTFWVVVCAVSLVEPTDLIAWGFRFSGVFCAGVFTLYYFNARAAITPDRLLGGLVTLWVTLVILGWGGVLFPNFRLQTPMSFIMPASILQNPLARDYMLPPLAEVQRPWGAPEAYNRPSAPFPYANSWGLAYTLLTPIMLAYLLRLRNRWAQAGLVVALLLSTVPAVKTSNRGMFIGLGIVVAYVLLRQLFARNWRAVAFGVGVAAVGVIGLFATGTVAEILGRQNYSDSTGGRAALYKSTWEATLQSPIVGYGTPRMEPSVGVSMGTQGYLWTLMFCFGFVGLGLFLVFLSSAVFSGLRVGTASGYWLHAVPVSCFVVLIFYSFDITQLSVLLLSSALCVRSNYYGEGL</sequence>
<feature type="transmembrane region" description="Helical" evidence="5">
    <location>
        <begin position="286"/>
        <end position="307"/>
    </location>
</feature>
<evidence type="ECO:0000256" key="5">
    <source>
        <dbReference type="SAM" id="Phobius"/>
    </source>
</evidence>
<dbReference type="EMBL" id="LR134479">
    <property type="protein sequence ID" value="VEI22493.1"/>
    <property type="molecule type" value="Genomic_DNA"/>
</dbReference>
<dbReference type="AlphaFoldDB" id="A0A7Z9A1V5"/>
<proteinExistence type="predicted"/>
<dbReference type="PANTHER" id="PTHR37422:SF13">
    <property type="entry name" value="LIPOPOLYSACCHARIDE BIOSYNTHESIS PROTEIN PA4999-RELATED"/>
    <property type="match status" value="1"/>
</dbReference>
<feature type="transmembrane region" description="Helical" evidence="5">
    <location>
        <begin position="80"/>
        <end position="100"/>
    </location>
</feature>